<dbReference type="AlphaFoldDB" id="A0A3D8Q323"/>
<evidence type="ECO:0000256" key="7">
    <source>
        <dbReference type="ARBA" id="ARBA00049360"/>
    </source>
</evidence>
<dbReference type="InterPro" id="IPR046840">
    <property type="entry name" value="SpoIVA_C"/>
</dbReference>
<dbReference type="PIRSF" id="PIRSF007466">
    <property type="entry name" value="SpoIVA"/>
    <property type="match status" value="1"/>
</dbReference>
<evidence type="ECO:0000256" key="8">
    <source>
        <dbReference type="ARBA" id="ARBA00073701"/>
    </source>
</evidence>
<feature type="domain" description="Stage IV sporulation protein A ATPase" evidence="11">
    <location>
        <begin position="1"/>
        <end position="237"/>
    </location>
</feature>
<dbReference type="Pfam" id="PF09547">
    <property type="entry name" value="SpoIVA_ATPase"/>
    <property type="match status" value="1"/>
</dbReference>
<evidence type="ECO:0000256" key="2">
    <source>
        <dbReference type="ARBA" id="ARBA00022490"/>
    </source>
</evidence>
<evidence type="ECO:0000256" key="9">
    <source>
        <dbReference type="ARBA" id="ARBA00082123"/>
    </source>
</evidence>
<evidence type="ECO:0000256" key="6">
    <source>
        <dbReference type="ARBA" id="ARBA00022969"/>
    </source>
</evidence>
<evidence type="ECO:0000259" key="11">
    <source>
        <dbReference type="Pfam" id="PF09547"/>
    </source>
</evidence>
<dbReference type="GO" id="GO:0016887">
    <property type="term" value="F:ATP hydrolysis activity"/>
    <property type="evidence" value="ECO:0007669"/>
    <property type="project" value="InterPro"/>
</dbReference>
<dbReference type="EMBL" id="PIOD01000001">
    <property type="protein sequence ID" value="RDW22039.1"/>
    <property type="molecule type" value="Genomic_DNA"/>
</dbReference>
<name>A0A3D8Q323_9BACI</name>
<accession>A0A3D8Q323</accession>
<dbReference type="InterPro" id="IPR014201">
    <property type="entry name" value="Spore_IV_A"/>
</dbReference>
<keyword evidence="3 10" id="KW-0547">Nucleotide-binding</keyword>
<evidence type="ECO:0000313" key="14">
    <source>
        <dbReference type="EMBL" id="RDW22039.1"/>
    </source>
</evidence>
<dbReference type="Gene3D" id="3.40.50.300">
    <property type="entry name" value="P-loop containing nucleotide triphosphate hydrolases"/>
    <property type="match status" value="1"/>
</dbReference>
<organism evidence="14 15">
    <name type="scientific">Oceanobacillus chungangensis</name>
    <dbReference type="NCBI Taxonomy" id="1229152"/>
    <lineage>
        <taxon>Bacteria</taxon>
        <taxon>Bacillati</taxon>
        <taxon>Bacillota</taxon>
        <taxon>Bacilli</taxon>
        <taxon>Bacillales</taxon>
        <taxon>Bacillaceae</taxon>
        <taxon>Oceanobacillus</taxon>
    </lineage>
</organism>
<comment type="function">
    <text evidence="10">ATPase. Has a role at an early stage in the morphogenesis of the spore coat.</text>
</comment>
<evidence type="ECO:0000256" key="5">
    <source>
        <dbReference type="ARBA" id="ARBA00022840"/>
    </source>
</evidence>
<keyword evidence="6 10" id="KW-0749">Sporulation</keyword>
<dbReference type="GO" id="GO:0005524">
    <property type="term" value="F:ATP binding"/>
    <property type="evidence" value="ECO:0007669"/>
    <property type="project" value="UniProtKB-KW"/>
</dbReference>
<evidence type="ECO:0000256" key="1">
    <source>
        <dbReference type="ARBA" id="ARBA00004496"/>
    </source>
</evidence>
<proteinExistence type="predicted"/>
<comment type="subcellular location">
    <subcellularLocation>
        <location evidence="1 10">Cytoplasm</location>
    </subcellularLocation>
</comment>
<evidence type="ECO:0000256" key="4">
    <source>
        <dbReference type="ARBA" id="ARBA00022801"/>
    </source>
</evidence>
<dbReference type="NCBIfam" id="TIGR02836">
    <property type="entry name" value="spore_IV_A"/>
    <property type="match status" value="1"/>
</dbReference>
<dbReference type="Proteomes" id="UP000256520">
    <property type="component" value="Unassembled WGS sequence"/>
</dbReference>
<protein>
    <recommendedName>
        <fullName evidence="8 10">Stage IV sporulation protein A</fullName>
        <ecNumber evidence="10">3.6.1.-</ecNumber>
    </recommendedName>
    <alternativeName>
        <fullName evidence="9 10">Coat morphogenetic protein SpoIVA</fullName>
    </alternativeName>
</protein>
<dbReference type="GO" id="GO:0005737">
    <property type="term" value="C:cytoplasm"/>
    <property type="evidence" value="ECO:0007669"/>
    <property type="project" value="UniProtKB-SubCell"/>
</dbReference>
<keyword evidence="2 10" id="KW-0963">Cytoplasm</keyword>
<keyword evidence="15" id="KW-1185">Reference proteome</keyword>
<keyword evidence="4 10" id="KW-0378">Hydrolase</keyword>
<dbReference type="InterPro" id="IPR046841">
    <property type="entry name" value="SpoIVA_middle"/>
</dbReference>
<dbReference type="FunFam" id="3.40.50.300:FF:000648">
    <property type="entry name" value="Stage IV sporulation protein A"/>
    <property type="match status" value="1"/>
</dbReference>
<evidence type="ECO:0000313" key="15">
    <source>
        <dbReference type="Proteomes" id="UP000256520"/>
    </source>
</evidence>
<dbReference type="GO" id="GO:0042244">
    <property type="term" value="P:spore wall assembly"/>
    <property type="evidence" value="ECO:0007669"/>
    <property type="project" value="UniProtKB-ARBA"/>
</dbReference>
<comment type="catalytic activity">
    <reaction evidence="7 10">
        <text>ATP + H2O = ADP + phosphate + H(+)</text>
        <dbReference type="Rhea" id="RHEA:13065"/>
        <dbReference type="ChEBI" id="CHEBI:15377"/>
        <dbReference type="ChEBI" id="CHEBI:15378"/>
        <dbReference type="ChEBI" id="CHEBI:30616"/>
        <dbReference type="ChEBI" id="CHEBI:43474"/>
        <dbReference type="ChEBI" id="CHEBI:456216"/>
    </reaction>
</comment>
<dbReference type="Pfam" id="PF20439">
    <property type="entry name" value="SpoIVA_C"/>
    <property type="match status" value="1"/>
</dbReference>
<dbReference type="SUPFAM" id="SSF52540">
    <property type="entry name" value="P-loop containing nucleoside triphosphate hydrolases"/>
    <property type="match status" value="1"/>
</dbReference>
<evidence type="ECO:0000259" key="12">
    <source>
        <dbReference type="Pfam" id="PF20438"/>
    </source>
</evidence>
<dbReference type="RefSeq" id="WP_115747873.1">
    <property type="nucleotide sequence ID" value="NZ_PIOD01000001.1"/>
</dbReference>
<keyword evidence="5 10" id="KW-0067">ATP-binding</keyword>
<dbReference type="OrthoDB" id="9761464at2"/>
<gene>
    <name evidence="14" type="primary">spoIVA</name>
    <name evidence="14" type="ORF">CWR45_00690</name>
</gene>
<dbReference type="InterPro" id="IPR046842">
    <property type="entry name" value="SpoIVA_ATPase"/>
</dbReference>
<feature type="domain" description="Sporulation stage IV protein A C-terminal" evidence="13">
    <location>
        <begin position="417"/>
        <end position="492"/>
    </location>
</feature>
<evidence type="ECO:0000256" key="10">
    <source>
        <dbReference type="PIRNR" id="PIRNR007466"/>
    </source>
</evidence>
<dbReference type="CDD" id="cd00882">
    <property type="entry name" value="Ras_like_GTPase"/>
    <property type="match status" value="1"/>
</dbReference>
<sequence>MEKIDIFKDISKRTNGDIYLGIVGAVRTGKSTFIKKFMELVVLPNIEDESERERAQDELPQSAAGKTIMTTEPKFIPNQAVSVNVEEGLDVNIRLVDCVGYAVESAKGFEDENGPRMIHTPWYEDPIPFHDAAEIGTRKVIQEHSTIGVVLTTDGSFGEIPRADYVDAEARVIEELKEVGKPFIMVINSVKPSSQETELLRQKLAEEHDIPVISMSVESMTEHDVFNVLREALFEFPVLEVNVNLPSWVMVLKEDHWLRENYQNAIQTTVKDIKRLRDVDHIVGNFADYDYIEKANLAGMEMGEGVAEIDLHAPDHLYDQVLKEIVGQEIRGKDHLLELMQEFAYAKREFDQVSSALHMVKQTGYGIAAPTLADMILDEPEIIRQGSRFGVRLKAVAPSIHMIKVEVESEFSPIIGTEKQSEELVRYLMQDFEEDPLSIWESDIFGRSLSSIVREGIQAKIALMPENARYKLKDTLERIINEGSGSLIAIIL</sequence>
<evidence type="ECO:0000259" key="13">
    <source>
        <dbReference type="Pfam" id="PF20439"/>
    </source>
</evidence>
<reference evidence="15" key="1">
    <citation type="submission" date="2017-11" db="EMBL/GenBank/DDBJ databases">
        <authorList>
            <person name="Zhu W."/>
        </authorList>
    </citation>
    <scope>NUCLEOTIDE SEQUENCE [LARGE SCALE GENOMIC DNA]</scope>
    <source>
        <strain evidence="15">CAU 1051</strain>
    </source>
</reference>
<feature type="domain" description="Stage IV sporulation protein A middle" evidence="12">
    <location>
        <begin position="238"/>
        <end position="416"/>
    </location>
</feature>
<dbReference type="Pfam" id="PF20438">
    <property type="entry name" value="SpoIVA_middle"/>
    <property type="match status" value="1"/>
</dbReference>
<dbReference type="InterPro" id="IPR027417">
    <property type="entry name" value="P-loop_NTPase"/>
</dbReference>
<dbReference type="EC" id="3.6.1.-" evidence="10"/>
<comment type="caution">
    <text evidence="14">The sequence shown here is derived from an EMBL/GenBank/DDBJ whole genome shotgun (WGS) entry which is preliminary data.</text>
</comment>
<evidence type="ECO:0000256" key="3">
    <source>
        <dbReference type="ARBA" id="ARBA00022741"/>
    </source>
</evidence>